<dbReference type="Proteomes" id="UP000564644">
    <property type="component" value="Unassembled WGS sequence"/>
</dbReference>
<dbReference type="InterPro" id="IPR016181">
    <property type="entry name" value="Acyl_CoA_acyltransferase"/>
</dbReference>
<dbReference type="GO" id="GO:0005737">
    <property type="term" value="C:cytoplasm"/>
    <property type="evidence" value="ECO:0007669"/>
    <property type="project" value="TreeGrafter"/>
</dbReference>
<dbReference type="PANTHER" id="PTHR43792">
    <property type="entry name" value="GNAT FAMILY, PUTATIVE (AFU_ORTHOLOGUE AFUA_3G00765)-RELATED-RELATED"/>
    <property type="match status" value="1"/>
</dbReference>
<dbReference type="Gene3D" id="3.40.630.30">
    <property type="match status" value="1"/>
</dbReference>
<dbReference type="EMBL" id="JACJVO010000005">
    <property type="protein sequence ID" value="MBB6730243.1"/>
    <property type="molecule type" value="Genomic_DNA"/>
</dbReference>
<dbReference type="SUPFAM" id="SSF55729">
    <property type="entry name" value="Acyl-CoA N-acyltransferases (Nat)"/>
    <property type="match status" value="1"/>
</dbReference>
<dbReference type="Pfam" id="PF13302">
    <property type="entry name" value="Acetyltransf_3"/>
    <property type="match status" value="1"/>
</dbReference>
<reference evidence="2 3" key="1">
    <citation type="submission" date="2020-08" db="EMBL/GenBank/DDBJ databases">
        <title>Cohnella phylogeny.</title>
        <authorList>
            <person name="Dunlap C."/>
        </authorList>
    </citation>
    <scope>NUCLEOTIDE SEQUENCE [LARGE SCALE GENOMIC DNA]</scope>
    <source>
        <strain evidence="2 3">CBP 2801</strain>
    </source>
</reference>
<dbReference type="InterPro" id="IPR000182">
    <property type="entry name" value="GNAT_dom"/>
</dbReference>
<dbReference type="PROSITE" id="PS51186">
    <property type="entry name" value="GNAT"/>
    <property type="match status" value="1"/>
</dbReference>
<feature type="domain" description="N-acetyltransferase" evidence="1">
    <location>
        <begin position="48"/>
        <end position="200"/>
    </location>
</feature>
<dbReference type="CDD" id="cd04301">
    <property type="entry name" value="NAT_SF"/>
    <property type="match status" value="1"/>
</dbReference>
<gene>
    <name evidence="2" type="ORF">H7C18_04965</name>
</gene>
<keyword evidence="2" id="KW-0808">Transferase</keyword>
<accession>A0A7X0SHU0</accession>
<comment type="caution">
    <text evidence="2">The sequence shown here is derived from an EMBL/GenBank/DDBJ whole genome shotgun (WGS) entry which is preliminary data.</text>
</comment>
<keyword evidence="3" id="KW-1185">Reference proteome</keyword>
<evidence type="ECO:0000313" key="3">
    <source>
        <dbReference type="Proteomes" id="UP000564644"/>
    </source>
</evidence>
<dbReference type="GO" id="GO:0008999">
    <property type="term" value="F:protein-N-terminal-alanine acetyltransferase activity"/>
    <property type="evidence" value="ECO:0007669"/>
    <property type="project" value="TreeGrafter"/>
</dbReference>
<organism evidence="2 3">
    <name type="scientific">Cohnella zeiphila</name>
    <dbReference type="NCBI Taxonomy" id="2761120"/>
    <lineage>
        <taxon>Bacteria</taxon>
        <taxon>Bacillati</taxon>
        <taxon>Bacillota</taxon>
        <taxon>Bacilli</taxon>
        <taxon>Bacillales</taxon>
        <taxon>Paenibacillaceae</taxon>
        <taxon>Cohnella</taxon>
    </lineage>
</organism>
<protein>
    <submittedName>
        <fullName evidence="2">GNAT family N-acetyltransferase</fullName>
    </submittedName>
</protein>
<proteinExistence type="predicted"/>
<dbReference type="AlphaFoldDB" id="A0A7X0SHU0"/>
<sequence>MAFFSRGPLVDTIYRSAESAFTIECKDIILREFVATDLEPFHLLTWQPEIREYLPGWNVSREQREEWLMGYEIPENKRFLNAVSEGGVIGDLRLRLGMVLKETGELIGWCCTGIKEELPSPNREIVYAVSKDHRGKGYTTQAAQAMIRYLFEQTDVEALAAIALVGNAPSNAVIRKCGFHYQSVIEIDSEKYDYYRLDKKGWAASRALIESSARE</sequence>
<evidence type="ECO:0000259" key="1">
    <source>
        <dbReference type="PROSITE" id="PS51186"/>
    </source>
</evidence>
<dbReference type="InterPro" id="IPR051531">
    <property type="entry name" value="N-acetyltransferase"/>
</dbReference>
<name>A0A7X0SHU0_9BACL</name>
<evidence type="ECO:0000313" key="2">
    <source>
        <dbReference type="EMBL" id="MBB6730243.1"/>
    </source>
</evidence>
<dbReference type="PANTHER" id="PTHR43792:SF9">
    <property type="entry name" value="RIBOSOMAL-PROTEIN-ALANINE ACETYLTRANSFERASE"/>
    <property type="match status" value="1"/>
</dbReference>